<dbReference type="Proteomes" id="UP000324222">
    <property type="component" value="Unassembled WGS sequence"/>
</dbReference>
<accession>A0A5B7F610</accession>
<dbReference type="EMBL" id="VSRR010004721">
    <property type="protein sequence ID" value="MPC40523.1"/>
    <property type="molecule type" value="Genomic_DNA"/>
</dbReference>
<name>A0A5B7F610_PORTR</name>
<organism evidence="1 2">
    <name type="scientific">Portunus trituberculatus</name>
    <name type="common">Swimming crab</name>
    <name type="synonym">Neptunus trituberculatus</name>
    <dbReference type="NCBI Taxonomy" id="210409"/>
    <lineage>
        <taxon>Eukaryota</taxon>
        <taxon>Metazoa</taxon>
        <taxon>Ecdysozoa</taxon>
        <taxon>Arthropoda</taxon>
        <taxon>Crustacea</taxon>
        <taxon>Multicrustacea</taxon>
        <taxon>Malacostraca</taxon>
        <taxon>Eumalacostraca</taxon>
        <taxon>Eucarida</taxon>
        <taxon>Decapoda</taxon>
        <taxon>Pleocyemata</taxon>
        <taxon>Brachyura</taxon>
        <taxon>Eubrachyura</taxon>
        <taxon>Portunoidea</taxon>
        <taxon>Portunidae</taxon>
        <taxon>Portuninae</taxon>
        <taxon>Portunus</taxon>
    </lineage>
</organism>
<evidence type="ECO:0000313" key="1">
    <source>
        <dbReference type="EMBL" id="MPC40523.1"/>
    </source>
</evidence>
<sequence length="84" mass="9118">MSPNTAPTPAGSMARAPDVVDSYWARDLLWYKTHLWQRRGSFRSDVNHPEPPNPCGGMLVATPGSGLRGPCTAVDLDLHGDTPF</sequence>
<evidence type="ECO:0000313" key="2">
    <source>
        <dbReference type="Proteomes" id="UP000324222"/>
    </source>
</evidence>
<proteinExistence type="predicted"/>
<comment type="caution">
    <text evidence="1">The sequence shown here is derived from an EMBL/GenBank/DDBJ whole genome shotgun (WGS) entry which is preliminary data.</text>
</comment>
<reference evidence="1 2" key="1">
    <citation type="submission" date="2019-05" db="EMBL/GenBank/DDBJ databases">
        <title>Another draft genome of Portunus trituberculatus and its Hox gene families provides insights of decapod evolution.</title>
        <authorList>
            <person name="Jeong J.-H."/>
            <person name="Song I."/>
            <person name="Kim S."/>
            <person name="Choi T."/>
            <person name="Kim D."/>
            <person name="Ryu S."/>
            <person name="Kim W."/>
        </authorList>
    </citation>
    <scope>NUCLEOTIDE SEQUENCE [LARGE SCALE GENOMIC DNA]</scope>
    <source>
        <tissue evidence="1">Muscle</tissue>
    </source>
</reference>
<gene>
    <name evidence="1" type="ORF">E2C01_034083</name>
</gene>
<dbReference type="AlphaFoldDB" id="A0A5B7F610"/>
<protein>
    <submittedName>
        <fullName evidence="1">Uncharacterized protein</fullName>
    </submittedName>
</protein>
<keyword evidence="2" id="KW-1185">Reference proteome</keyword>